<keyword evidence="7" id="KW-1185">Reference proteome</keyword>
<comment type="caution">
    <text evidence="6">The sequence shown here is derived from an EMBL/GenBank/DDBJ whole genome shotgun (WGS) entry which is preliminary data.</text>
</comment>
<evidence type="ECO:0000256" key="1">
    <source>
        <dbReference type="ARBA" id="ARBA00022630"/>
    </source>
</evidence>
<protein>
    <recommendedName>
        <fullName evidence="5">Luciferase-like domain-containing protein</fullName>
    </recommendedName>
</protein>
<dbReference type="Proteomes" id="UP000094412">
    <property type="component" value="Unassembled WGS sequence"/>
</dbReference>
<evidence type="ECO:0000256" key="3">
    <source>
        <dbReference type="ARBA" id="ARBA00023002"/>
    </source>
</evidence>
<dbReference type="Gene3D" id="3.20.20.30">
    <property type="entry name" value="Luciferase-like domain"/>
    <property type="match status" value="1"/>
</dbReference>
<gene>
    <name evidence="6" type="ORF">QV13_13870</name>
</gene>
<evidence type="ECO:0000259" key="5">
    <source>
        <dbReference type="Pfam" id="PF00296"/>
    </source>
</evidence>
<dbReference type="GO" id="GO:0008726">
    <property type="term" value="F:alkanesulfonate monooxygenase activity"/>
    <property type="evidence" value="ECO:0007669"/>
    <property type="project" value="TreeGrafter"/>
</dbReference>
<evidence type="ECO:0000313" key="6">
    <source>
        <dbReference type="EMBL" id="OCX17803.1"/>
    </source>
</evidence>
<dbReference type="InterPro" id="IPR011251">
    <property type="entry name" value="Luciferase-like_dom"/>
</dbReference>
<dbReference type="AlphaFoldDB" id="A0A1C2DT42"/>
<sequence length="309" mass="33277">MSVVFTFVPPNNTEPLSNTGDARVRSGDVAPALAWNAGFRSWQLEERGAPLAELDEAVAARFKSLQLVVTHGAGELDPVTAARRVVALQALSDGRISLRVPARGFADTEWQPSHIAFWRRTDEYLMLLKRLWANERPIDHEGPFYSVAGGFVPRKQPPSVHVPIRMSGLSGTALNVAGKHADVFELTAGSPDEARLLAGRVRAAAARHGRQGKVRFALPVHWVADDAHANAGFADLPRLPAQAALSLLGFIDAGVSEFMVAGIETTADLDAFGHVASFVRNSLARRDAAWAASSAVAAGRFDLVQRYGF</sequence>
<dbReference type="RefSeq" id="WP_024924042.1">
    <property type="nucleotide sequence ID" value="NZ_MDEO01000032.1"/>
</dbReference>
<keyword evidence="2" id="KW-0288">FMN</keyword>
<evidence type="ECO:0000256" key="4">
    <source>
        <dbReference type="ARBA" id="ARBA00023033"/>
    </source>
</evidence>
<dbReference type="Pfam" id="PF00296">
    <property type="entry name" value="Bac_luciferase"/>
    <property type="match status" value="1"/>
</dbReference>
<reference evidence="6 7" key="1">
    <citation type="submission" date="2016-08" db="EMBL/GenBank/DDBJ databases">
        <title>Whole genome sequence of Mesorhizobium sp. strain UASWS1009 isolated from industrial sewage.</title>
        <authorList>
            <person name="Crovadore J."/>
            <person name="Calmin G."/>
            <person name="Chablais R."/>
            <person name="Cochard B."/>
            <person name="Lefort F."/>
        </authorList>
    </citation>
    <scope>NUCLEOTIDE SEQUENCE [LARGE SCALE GENOMIC DNA]</scope>
    <source>
        <strain evidence="6 7">UASWS1009</strain>
    </source>
</reference>
<dbReference type="STRING" id="1566387.QV13_13870"/>
<accession>A0A1C2DT42</accession>
<keyword evidence="1" id="KW-0285">Flavoprotein</keyword>
<dbReference type="GO" id="GO:0046306">
    <property type="term" value="P:alkanesulfonate catabolic process"/>
    <property type="evidence" value="ECO:0007669"/>
    <property type="project" value="TreeGrafter"/>
</dbReference>
<dbReference type="InterPro" id="IPR050172">
    <property type="entry name" value="SsuD_RutA_monooxygenase"/>
</dbReference>
<keyword evidence="3" id="KW-0560">Oxidoreductase</keyword>
<dbReference type="PANTHER" id="PTHR42847">
    <property type="entry name" value="ALKANESULFONATE MONOOXYGENASE"/>
    <property type="match status" value="1"/>
</dbReference>
<dbReference type="PANTHER" id="PTHR42847:SF4">
    <property type="entry name" value="ALKANESULFONATE MONOOXYGENASE-RELATED"/>
    <property type="match status" value="1"/>
</dbReference>
<dbReference type="SUPFAM" id="SSF51679">
    <property type="entry name" value="Bacterial luciferase-like"/>
    <property type="match status" value="1"/>
</dbReference>
<keyword evidence="4" id="KW-0503">Monooxygenase</keyword>
<proteinExistence type="predicted"/>
<evidence type="ECO:0000256" key="2">
    <source>
        <dbReference type="ARBA" id="ARBA00022643"/>
    </source>
</evidence>
<dbReference type="InterPro" id="IPR036661">
    <property type="entry name" value="Luciferase-like_sf"/>
</dbReference>
<organism evidence="6 7">
    <name type="scientific">Mesorhizobium hungaricum</name>
    <dbReference type="NCBI Taxonomy" id="1566387"/>
    <lineage>
        <taxon>Bacteria</taxon>
        <taxon>Pseudomonadati</taxon>
        <taxon>Pseudomonadota</taxon>
        <taxon>Alphaproteobacteria</taxon>
        <taxon>Hyphomicrobiales</taxon>
        <taxon>Phyllobacteriaceae</taxon>
        <taxon>Mesorhizobium</taxon>
    </lineage>
</organism>
<name>A0A1C2DT42_9HYPH</name>
<dbReference type="EMBL" id="MDEO01000032">
    <property type="protein sequence ID" value="OCX17803.1"/>
    <property type="molecule type" value="Genomic_DNA"/>
</dbReference>
<evidence type="ECO:0000313" key="7">
    <source>
        <dbReference type="Proteomes" id="UP000094412"/>
    </source>
</evidence>
<feature type="domain" description="Luciferase-like" evidence="5">
    <location>
        <begin position="58"/>
        <end position="231"/>
    </location>
</feature>
<dbReference type="OrthoDB" id="9814695at2"/>